<keyword evidence="22" id="KW-0694">RNA-binding</keyword>
<dbReference type="InterPro" id="IPR009003">
    <property type="entry name" value="Peptidase_S1_PA"/>
</dbReference>
<sequence length="2234" mass="252969">MVNAGDFSFGPGEVQMARDWTLYMIYKSVTSLSKVISSLIYVILSGDFAAACILAYGLLSGYSGEKLYAVLGGLEMPYVAFRHLNYREPSIRKLFMYSFVRGFIEGLCQARVSWIVVSVQLTRVFSVIFFCEDDPGLMIMVLMTMPLEHMKMVTWASLITVVIAWTYLELTKPRMDFRNVEDIAPVMMAVLMAIGGFGHLGAGQGTTAACVVVLCIVGLCVMVVTTRLEITPISTKLRYNAKMAKNKEDCSRDTWDIGINSEGDLHWRSGRGDLLFRIEPKVKTDEVQKSVPDGVFTIKRVGKFYSSSQLGVGVTINGVLHTCYHVTDGLPLWYEGRQIALTRHYVQQDVAVYGGHNQMRDHKSGDVQLVAKPPDSPMEIVTISPGIMKLQEKGVRRDIYAIRADYPKGTSGSPIINNEDQVVGLYGSGLVTSDSDYVSPLHPTEADNYEDWEVNSNWKTRGMLTYVNKPPGFGKTTRDIKRMVEKAKVDRIRTILLAPTKVVVNEFKEVLGKDNIAYHVDDGSGKPNKEGLVIVMCHSTFSMRWIRGTANNFKAAPVYIMDEAHSQMPEALHARAVISSEVDEKRASAVFLSATFPWSKTEPENMESRHSITHVDLSHLMDSNDKNKLDLGKIESLEGRSIVFVTTVQKTNELASSVNARGKKKAVALNGKKSMAERQSIRDGDADIIFSTEVAELGGNYNVDNSVDLGEDIKPIWEYDDNTGYQVVLERREAALASRVQRRGRVGRTKEGFWYAELNLEEPEVDNDLKWTEEAILCHNTRGMGLLAGWKEEVGRAEPQAVDIRTLPFPAIEKMVRYCREMPILQAYLRAKEGDLKFATMGGSMEYDGSDELQVKINGKFFDCKPLIQDERMDWLSPYMKDQFGTRRKPSRRTAGRQNRSYKESWMDFGKSVLRGVTEAMNVVTEGTKGMSTVQAENAWTVAALMALIAALCAVVIVMLVNRFVDLLKVVMTQRYMVCSILTAVMAMVAWMTGYNLVHIMVAAGSFLFLLAIVMPEPSYHRSSTDSYLTTIVIMFMVFSGVVYANENGMLRQTKIDISNIYHELAGRVVKRNYPMAVIVPQPSGRPLHVVWAAMMVVLCIISSFQMKWKAKAISKALGLNKIKGFPCDIWLNQKQGMVGFISLVEFFYAGGALDFFTILVIIVTVTSFVVSVKRSDGFKICAEALHMSYYKDAKHVVDGSGTPIYRFDIFSGLANDPIPLMFYTSLMVGTTLDMYFTGWQATNLASMPMLFSLGLSVFSTGPPKNKWVSAFLSPIALFAFRAMLGGQAITPVVVVFMVMKAEERRGGAGTLEWLVRRMSTIQDKMKSSNGMVEGLVRQARQMVDTAAMNNLTGELWKTALNSLSIESFNKYRTHRVQERVKKESVSRGTHKLADIIDVTSFQPEGKVIDLGCGSGGWCQVSATLERVDEVVGYTKSNKWYKNVITTRKVEEPKRFSTRGFNLVNMHTGVDVYTKDPEECDTLLCDIGEQDANSKVEASRSLVVINMMDRWISEKGIKNFCFKVLAPYPMVVRRRLHRFQRRHGGFLYRSRCSRNSTHEMYYISGGHASIDNSVEAVSRTLLNRMSQKWNYREPLNDLPWEFGTRATRRQKIPKMEMVSTRIRKIEKEQGKLIQDKDAPYRTWKYFGSFFVGPTNAGGQAVNGIAHHVLGFFSRKPEVMDMKLTDCSVRGIQEVVKQKIDTKVEEPDEHLKQINEKLTRFIYGKLFSKNKPRKCTKEEFIEHVRSNAAIGQHMFPESWCDAAQAVQSKEFWAMVDKERDLHLKGDCEMCVYNTMPKREKKESSMGEAKTSRLIWYYWLGSRFLEFEALGFLNQDHIINRDKFPAGVGQVGLQYMGYVLNEVHERIPTAYCEDTAGWDTKISKHDLELESTIAEYCESDHAQLVKAIYKTYTNKIAFIKRTSSTGRTMVDVVGRNDQRGSGEVVTYALNTITNGRVQLGRLAESEDIIDNKQHQKLEGWLAEKGWERLSDMVIAGDDCVVFTNNEKYRTSLWYLNACGKTRKNMGLEDESVPIMEFSKIDFCSHHFHKMPWKKGWLVAPCRHQDQIFGRWRIQLGKIPSNAESACLAKAYSQMSLLYYFHRRDVRLAAFAVNSAVPNNWYPTGRTTWSVHQKHEWVSIEDMLSIWNRVWIEDNPYMDNDAKATSWKEVPRIGKREDVDCGSAIGTTERANWQKYLPLTVKNIRKILGEEYPYSDVLEKEVGHYKQHRVVTNLMGL</sequence>
<keyword evidence="23" id="KW-0693">Viral RNA replication</keyword>
<proteinExistence type="predicted"/>
<keyword evidence="24 31" id="KW-1133">Transmembrane helix</keyword>
<evidence type="ECO:0000256" key="18">
    <source>
        <dbReference type="ARBA" id="ARBA00022806"/>
    </source>
</evidence>
<dbReference type="CDD" id="cd20761">
    <property type="entry name" value="capping_2-OMTase_Flaviviridae"/>
    <property type="match status" value="1"/>
</dbReference>
<keyword evidence="10" id="KW-0507">mRNA processing</keyword>
<feature type="domain" description="Peptidase S7" evidence="33">
    <location>
        <begin position="272"/>
        <end position="454"/>
    </location>
</feature>
<feature type="transmembrane region" description="Helical" evidence="31">
    <location>
        <begin position="1027"/>
        <end position="1045"/>
    </location>
</feature>
<evidence type="ECO:0000256" key="13">
    <source>
        <dbReference type="ARBA" id="ARBA00022695"/>
    </source>
</evidence>
<feature type="transmembrane region" description="Helical" evidence="31">
    <location>
        <begin position="1147"/>
        <end position="1171"/>
    </location>
</feature>
<keyword evidence="14" id="KW-0479">Metal-binding</keyword>
<dbReference type="GO" id="GO:0046872">
    <property type="term" value="F:metal ion binding"/>
    <property type="evidence" value="ECO:0007669"/>
    <property type="project" value="UniProtKB-KW"/>
</dbReference>
<evidence type="ECO:0000256" key="16">
    <source>
        <dbReference type="ARBA" id="ARBA00022801"/>
    </source>
</evidence>
<evidence type="ECO:0000256" key="1">
    <source>
        <dbReference type="ARBA" id="ARBA00004147"/>
    </source>
</evidence>
<dbReference type="GO" id="GO:0004482">
    <property type="term" value="F:mRNA 5'-cap (guanine-N7-)-methyltransferase activity"/>
    <property type="evidence" value="ECO:0007669"/>
    <property type="project" value="InterPro"/>
</dbReference>
<dbReference type="Pfam" id="PF20483">
    <property type="entry name" value="Flavi_NS5_thumb"/>
    <property type="match status" value="1"/>
</dbReference>
<reference evidence="34" key="1">
    <citation type="submission" date="2022-12" db="EMBL/GenBank/DDBJ databases">
        <authorList>
            <person name="Jonathon C.O. Mifsud"/>
            <person name="Vincenzo A. Costa"/>
            <person name="Mary E. Petrone"/>
            <person name="Ezequiel M. Marzinelli"/>
            <person name="Edward C. Holmes"/>
            <person name="Erin Harvey"/>
        </authorList>
    </citation>
    <scope>NUCLEOTIDE SEQUENCE</scope>
</reference>
<evidence type="ECO:0000259" key="32">
    <source>
        <dbReference type="PROSITE" id="PS50507"/>
    </source>
</evidence>
<dbReference type="Gene3D" id="3.40.50.150">
    <property type="entry name" value="Vaccinia Virus protein VP39"/>
    <property type="match status" value="1"/>
</dbReference>
<evidence type="ECO:0000313" key="34">
    <source>
        <dbReference type="EMBL" id="CAI5758863.1"/>
    </source>
</evidence>
<keyword evidence="25" id="KW-0506">mRNA capping</keyword>
<feature type="transmembrane region" description="Helical" evidence="31">
    <location>
        <begin position="939"/>
        <end position="961"/>
    </location>
</feature>
<keyword evidence="20" id="KW-0946">Virion</keyword>
<dbReference type="InterPro" id="IPR001650">
    <property type="entry name" value="Helicase_C-like"/>
</dbReference>
<dbReference type="GO" id="GO:0042025">
    <property type="term" value="C:host cell nucleus"/>
    <property type="evidence" value="ECO:0007669"/>
    <property type="project" value="UniProtKB-SubCell"/>
</dbReference>
<evidence type="ECO:0000256" key="6">
    <source>
        <dbReference type="ARBA" id="ARBA00022553"/>
    </source>
</evidence>
<dbReference type="GO" id="GO:0019062">
    <property type="term" value="P:virion attachment to host cell"/>
    <property type="evidence" value="ECO:0007669"/>
    <property type="project" value="UniProtKB-KW"/>
</dbReference>
<evidence type="ECO:0000256" key="21">
    <source>
        <dbReference type="ARBA" id="ARBA00022870"/>
    </source>
</evidence>
<dbReference type="GO" id="GO:0003723">
    <property type="term" value="F:RNA binding"/>
    <property type="evidence" value="ECO:0007669"/>
    <property type="project" value="UniProtKB-KW"/>
</dbReference>
<evidence type="ECO:0000259" key="33">
    <source>
        <dbReference type="PROSITE" id="PS51528"/>
    </source>
</evidence>
<keyword evidence="17" id="KW-1161">Viral attachment to host cell</keyword>
<evidence type="ECO:0000256" key="9">
    <source>
        <dbReference type="ARBA" id="ARBA00022581"/>
    </source>
</evidence>
<evidence type="ECO:0000256" key="11">
    <source>
        <dbReference type="ARBA" id="ARBA00022679"/>
    </source>
</evidence>
<evidence type="ECO:0000256" key="25">
    <source>
        <dbReference type="ARBA" id="ARBA00023042"/>
    </source>
</evidence>
<dbReference type="InterPro" id="IPR043502">
    <property type="entry name" value="DNA/RNA_pol_sf"/>
</dbReference>
<evidence type="ECO:0000256" key="27">
    <source>
        <dbReference type="ARBA" id="ARBA00023180"/>
    </source>
</evidence>
<dbReference type="PROSITE" id="PS50507">
    <property type="entry name" value="RDRP_SSRNA_POS"/>
    <property type="match status" value="1"/>
</dbReference>
<dbReference type="GO" id="GO:0055036">
    <property type="term" value="C:virion membrane"/>
    <property type="evidence" value="ECO:0007669"/>
    <property type="project" value="UniProtKB-SubCell"/>
</dbReference>
<keyword evidence="16" id="KW-0378">Hydrolase</keyword>
<dbReference type="SUPFAM" id="SSF53335">
    <property type="entry name" value="S-adenosyl-L-methionine-dependent methyltransferases"/>
    <property type="match status" value="1"/>
</dbReference>
<feature type="transmembrane region" description="Helical" evidence="31">
    <location>
        <begin position="997"/>
        <end position="1015"/>
    </location>
</feature>
<evidence type="ECO:0000256" key="30">
    <source>
        <dbReference type="ARBA" id="ARBA00047984"/>
    </source>
</evidence>
<evidence type="ECO:0000256" key="29">
    <source>
        <dbReference type="ARBA" id="ARBA00024468"/>
    </source>
</evidence>
<name>A0A9C7GWT0_9FLAV</name>
<dbReference type="InterPro" id="IPR046811">
    <property type="entry name" value="Flavi_NS5_thumb"/>
</dbReference>
<keyword evidence="8" id="KW-1048">Host nucleus</keyword>
<keyword evidence="18" id="KW-0347">Helicase</keyword>
<dbReference type="Pfam" id="PF07652">
    <property type="entry name" value="Flavi_DEAD"/>
    <property type="match status" value="1"/>
</dbReference>
<dbReference type="InterPro" id="IPR000208">
    <property type="entry name" value="Flavi_RdRp_fingers/palm"/>
</dbReference>
<evidence type="ECO:0000256" key="17">
    <source>
        <dbReference type="ARBA" id="ARBA00022804"/>
    </source>
</evidence>
<feature type="transmembrane region" description="Helical" evidence="31">
    <location>
        <begin position="152"/>
        <end position="168"/>
    </location>
</feature>
<dbReference type="InterPro" id="IPR002877">
    <property type="entry name" value="RNA_MeTrfase_FtsJ_dom"/>
</dbReference>
<dbReference type="InterPro" id="IPR027417">
    <property type="entry name" value="P-loop_NTPase"/>
</dbReference>
<dbReference type="InterPro" id="IPR007094">
    <property type="entry name" value="RNA-dir_pol_PSvirus"/>
</dbReference>
<comment type="catalytic activity">
    <reaction evidence="30">
        <text>ATP + H2O = ADP + phosphate + H(+)</text>
        <dbReference type="Rhea" id="RHEA:13065"/>
        <dbReference type="ChEBI" id="CHEBI:15377"/>
        <dbReference type="ChEBI" id="CHEBI:15378"/>
        <dbReference type="ChEBI" id="CHEBI:30616"/>
        <dbReference type="ChEBI" id="CHEBI:43474"/>
        <dbReference type="ChEBI" id="CHEBI:456216"/>
        <dbReference type="EC" id="3.6.4.13"/>
    </reaction>
</comment>
<dbReference type="GO" id="GO:0033645">
    <property type="term" value="C:host cell endomembrane system"/>
    <property type="evidence" value="ECO:0007669"/>
    <property type="project" value="UniProtKB-SubCell"/>
</dbReference>
<evidence type="ECO:0000256" key="14">
    <source>
        <dbReference type="ARBA" id="ARBA00022723"/>
    </source>
</evidence>
<feature type="domain" description="RdRp catalytic" evidence="32">
    <location>
        <begin position="1866"/>
        <end position="2009"/>
    </location>
</feature>
<dbReference type="GO" id="GO:0004483">
    <property type="term" value="F:methyltransferase cap1 activity"/>
    <property type="evidence" value="ECO:0007669"/>
    <property type="project" value="InterPro"/>
</dbReference>
<evidence type="ECO:0000256" key="19">
    <source>
        <dbReference type="ARBA" id="ARBA00022840"/>
    </source>
</evidence>
<dbReference type="InterPro" id="IPR001850">
    <property type="entry name" value="Flavi_NS3_S7"/>
</dbReference>
<protein>
    <submittedName>
        <fullName evidence="34">Polyprotein</fullName>
    </submittedName>
</protein>
<dbReference type="GO" id="GO:0003968">
    <property type="term" value="F:RNA-directed RNA polymerase activity"/>
    <property type="evidence" value="ECO:0007669"/>
    <property type="project" value="UniProtKB-KW"/>
</dbReference>
<dbReference type="GO" id="GO:0046718">
    <property type="term" value="P:symbiont entry into host cell"/>
    <property type="evidence" value="ECO:0007669"/>
    <property type="project" value="UniProtKB-KW"/>
</dbReference>
<evidence type="ECO:0000256" key="2">
    <source>
        <dbReference type="ARBA" id="ARBA00004182"/>
    </source>
</evidence>
<keyword evidence="5" id="KW-0696">RNA-directed RNA polymerase</keyword>
<gene>
    <name evidence="34" type="primary">polyprotein</name>
</gene>
<keyword evidence="13" id="KW-0548">Nucleotidyltransferase</keyword>
<dbReference type="Gene3D" id="1.10.260.90">
    <property type="match status" value="1"/>
</dbReference>
<dbReference type="EMBL" id="OX394161">
    <property type="protein sequence ID" value="CAI5758863.1"/>
    <property type="molecule type" value="Genomic_RNA"/>
</dbReference>
<dbReference type="GO" id="GO:0016787">
    <property type="term" value="F:hydrolase activity"/>
    <property type="evidence" value="ECO:0007669"/>
    <property type="project" value="UniProtKB-KW"/>
</dbReference>
<feature type="transmembrane region" description="Helical" evidence="31">
    <location>
        <begin position="1276"/>
        <end position="1299"/>
    </location>
</feature>
<feature type="transmembrane region" description="Helical" evidence="31">
    <location>
        <begin position="39"/>
        <end position="59"/>
    </location>
</feature>
<accession>A0A9C7GWT0</accession>
<keyword evidence="15" id="KW-0547">Nucleotide-binding</keyword>
<evidence type="ECO:0000256" key="10">
    <source>
        <dbReference type="ARBA" id="ARBA00022664"/>
    </source>
</evidence>
<keyword evidence="27" id="KW-0325">Glycoprotein</keyword>
<dbReference type="Pfam" id="PF00949">
    <property type="entry name" value="Peptidase_S7"/>
    <property type="match status" value="1"/>
</dbReference>
<evidence type="ECO:0000256" key="15">
    <source>
        <dbReference type="ARBA" id="ARBA00022741"/>
    </source>
</evidence>
<evidence type="ECO:0000256" key="23">
    <source>
        <dbReference type="ARBA" id="ARBA00022953"/>
    </source>
</evidence>
<feature type="transmembrane region" description="Helical" evidence="31">
    <location>
        <begin position="209"/>
        <end position="228"/>
    </location>
</feature>
<dbReference type="Gene3D" id="2.40.10.120">
    <property type="match status" value="1"/>
</dbReference>
<evidence type="ECO:0000256" key="12">
    <source>
        <dbReference type="ARBA" id="ARBA00022692"/>
    </source>
</evidence>
<dbReference type="SUPFAM" id="SSF52540">
    <property type="entry name" value="P-loop containing nucleoside triphosphate hydrolases"/>
    <property type="match status" value="1"/>
</dbReference>
<feature type="transmembrane region" description="Helical" evidence="31">
    <location>
        <begin position="183"/>
        <end position="202"/>
    </location>
</feature>
<evidence type="ECO:0000256" key="24">
    <source>
        <dbReference type="ARBA" id="ARBA00022989"/>
    </source>
</evidence>
<dbReference type="GO" id="GO:0039694">
    <property type="term" value="P:viral RNA genome replication"/>
    <property type="evidence" value="ECO:0007669"/>
    <property type="project" value="InterPro"/>
</dbReference>
<dbReference type="Pfam" id="PF01728">
    <property type="entry name" value="FtsJ"/>
    <property type="match status" value="1"/>
</dbReference>
<evidence type="ECO:0000256" key="5">
    <source>
        <dbReference type="ARBA" id="ARBA00022484"/>
    </source>
</evidence>
<keyword evidence="6" id="KW-0597">Phosphoprotein</keyword>
<dbReference type="SUPFAM" id="SSF56672">
    <property type="entry name" value="DNA/RNA polymerases"/>
    <property type="match status" value="1"/>
</dbReference>
<dbReference type="GO" id="GO:0019028">
    <property type="term" value="C:viral capsid"/>
    <property type="evidence" value="ECO:0007669"/>
    <property type="project" value="UniProtKB-KW"/>
</dbReference>
<dbReference type="SUPFAM" id="SSF50494">
    <property type="entry name" value="Trypsin-like serine proteases"/>
    <property type="match status" value="1"/>
</dbReference>
<keyword evidence="7" id="KW-0167">Capsid protein</keyword>
<keyword evidence="28" id="KW-1160">Virus entry into host cell</keyword>
<organism evidence="34">
    <name type="scientific">Sea-firefly flavivirus</name>
    <dbReference type="NCBI Taxonomy" id="3004162"/>
    <lineage>
        <taxon>Viruses</taxon>
        <taxon>Riboviria</taxon>
        <taxon>Orthornavirae</taxon>
        <taxon>Kitrinoviricota</taxon>
        <taxon>Flasuviricetes</taxon>
        <taxon>Amarillovirales</taxon>
        <taxon>Flaviviridae</taxon>
        <taxon>Orthoflavivirus</taxon>
    </lineage>
</organism>
<evidence type="ECO:0000256" key="31">
    <source>
        <dbReference type="SAM" id="Phobius"/>
    </source>
</evidence>
<dbReference type="Gene3D" id="3.30.70.2840">
    <property type="entry name" value="Flavivirus RNA-directed RNA polymerase, thumb domain"/>
    <property type="match status" value="2"/>
</dbReference>
<evidence type="ECO:0000256" key="28">
    <source>
        <dbReference type="ARBA" id="ARBA00023296"/>
    </source>
</evidence>
<keyword evidence="21" id="KW-1043">Host membrane</keyword>
<dbReference type="InterPro" id="IPR029063">
    <property type="entry name" value="SAM-dependent_MTases_sf"/>
</dbReference>
<dbReference type="Gene3D" id="3.40.50.300">
    <property type="entry name" value="P-loop containing nucleotide triphosphate hydrolases"/>
    <property type="match status" value="2"/>
</dbReference>
<evidence type="ECO:0000256" key="8">
    <source>
        <dbReference type="ARBA" id="ARBA00022562"/>
    </source>
</evidence>
<evidence type="ECO:0000256" key="4">
    <source>
        <dbReference type="ARBA" id="ARBA00004531"/>
    </source>
</evidence>
<evidence type="ECO:0000256" key="7">
    <source>
        <dbReference type="ARBA" id="ARBA00022561"/>
    </source>
</evidence>
<dbReference type="GO" id="GO:0005524">
    <property type="term" value="F:ATP binding"/>
    <property type="evidence" value="ECO:0007669"/>
    <property type="project" value="UniProtKB-KW"/>
</dbReference>
<dbReference type="GO" id="GO:0003724">
    <property type="term" value="F:RNA helicase activity"/>
    <property type="evidence" value="ECO:0007669"/>
    <property type="project" value="UniProtKB-EC"/>
</dbReference>
<dbReference type="PROSITE" id="PS51528">
    <property type="entry name" value="FLAVIVIRUS_NS3PRO"/>
    <property type="match status" value="1"/>
</dbReference>
<dbReference type="Pfam" id="PF00972">
    <property type="entry name" value="Flavi_NS5"/>
    <property type="match status" value="1"/>
</dbReference>
<evidence type="ECO:0000256" key="20">
    <source>
        <dbReference type="ARBA" id="ARBA00022844"/>
    </source>
</evidence>
<feature type="transmembrane region" description="Helical" evidence="31">
    <location>
        <begin position="1090"/>
        <end position="1107"/>
    </location>
</feature>
<dbReference type="InterPro" id="IPR026490">
    <property type="entry name" value="mRNA_cap_0/1_MeTrfase"/>
</dbReference>
<evidence type="ECO:0000256" key="22">
    <source>
        <dbReference type="ARBA" id="ARBA00022884"/>
    </source>
</evidence>
<keyword evidence="9" id="KW-0945">Host-virus interaction</keyword>
<evidence type="ECO:0000256" key="3">
    <source>
        <dbReference type="ARBA" id="ARBA00004301"/>
    </source>
</evidence>
<keyword evidence="12 31" id="KW-0812">Transmembrane</keyword>
<keyword evidence="19" id="KW-0067">ATP-binding</keyword>
<dbReference type="InterPro" id="IPR011492">
    <property type="entry name" value="Flavi_DEAD"/>
</dbReference>
<keyword evidence="26 31" id="KW-0472">Membrane</keyword>
<evidence type="ECO:0000256" key="26">
    <source>
        <dbReference type="ARBA" id="ARBA00023136"/>
    </source>
</evidence>
<comment type="subcellular location">
    <subcellularLocation>
        <location evidence="4">Host endomembrane system</location>
        <topology evidence="4">Peripheral membrane protein</topology>
    </subcellularLocation>
    <subcellularLocation>
        <location evidence="3">Host membrane</location>
        <topology evidence="3">Multi-pass membrane protein</topology>
    </subcellularLocation>
    <subcellularLocation>
        <location evidence="1">Host nucleus</location>
    </subcellularLocation>
    <subcellularLocation>
        <location evidence="2">Virion membrane</location>
    </subcellularLocation>
</comment>
<dbReference type="Pfam" id="PF00271">
    <property type="entry name" value="Helicase_C"/>
    <property type="match status" value="1"/>
</dbReference>
<keyword evidence="11" id="KW-0808">Transferase</keyword>
<comment type="catalytic activity">
    <reaction evidence="29">
        <text>Selective hydrolysis of -Xaa-Xaa-|-Yaa- bonds in which each of the Xaa can be either Arg or Lys and Yaa can be either Ser or Ala.</text>
        <dbReference type="EC" id="3.4.21.91"/>
    </reaction>
</comment>